<dbReference type="Proteomes" id="UP001161325">
    <property type="component" value="Unassembled WGS sequence"/>
</dbReference>
<comment type="similarity">
    <text evidence="1 3">Belongs to the short-chain dehydrogenases/reductases (SDR) family.</text>
</comment>
<dbReference type="AlphaFoldDB" id="A0AA37QAP4"/>
<protein>
    <submittedName>
        <fullName evidence="5">Short-chain dehydrogenase</fullName>
    </submittedName>
</protein>
<dbReference type="PANTHER" id="PTHR44196">
    <property type="entry name" value="DEHYDROGENASE/REDUCTASE SDR FAMILY MEMBER 7B"/>
    <property type="match status" value="1"/>
</dbReference>
<dbReference type="PANTHER" id="PTHR44196:SF1">
    <property type="entry name" value="DEHYDROGENASE_REDUCTASE SDR FAMILY MEMBER 7B"/>
    <property type="match status" value="1"/>
</dbReference>
<dbReference type="InterPro" id="IPR036291">
    <property type="entry name" value="NAD(P)-bd_dom_sf"/>
</dbReference>
<organism evidence="5 6">
    <name type="scientific">Roseisolibacter agri</name>
    <dbReference type="NCBI Taxonomy" id="2014610"/>
    <lineage>
        <taxon>Bacteria</taxon>
        <taxon>Pseudomonadati</taxon>
        <taxon>Gemmatimonadota</taxon>
        <taxon>Gemmatimonadia</taxon>
        <taxon>Gemmatimonadales</taxon>
        <taxon>Gemmatimonadaceae</taxon>
        <taxon>Roseisolibacter</taxon>
    </lineage>
</organism>
<dbReference type="FunFam" id="3.40.50.720:FF:000047">
    <property type="entry name" value="NADP-dependent L-serine/L-allo-threonine dehydrogenase"/>
    <property type="match status" value="1"/>
</dbReference>
<dbReference type="GO" id="GO:0016616">
    <property type="term" value="F:oxidoreductase activity, acting on the CH-OH group of donors, NAD or NADP as acceptor"/>
    <property type="evidence" value="ECO:0007669"/>
    <property type="project" value="UniProtKB-ARBA"/>
</dbReference>
<evidence type="ECO:0000313" key="6">
    <source>
        <dbReference type="Proteomes" id="UP001161325"/>
    </source>
</evidence>
<proteinExistence type="inferred from homology"/>
<dbReference type="InterPro" id="IPR002347">
    <property type="entry name" value="SDR_fam"/>
</dbReference>
<evidence type="ECO:0000256" key="3">
    <source>
        <dbReference type="RuleBase" id="RU000363"/>
    </source>
</evidence>
<dbReference type="EMBL" id="BRXS01000004">
    <property type="protein sequence ID" value="GLC26191.1"/>
    <property type="molecule type" value="Genomic_DNA"/>
</dbReference>
<evidence type="ECO:0000313" key="5">
    <source>
        <dbReference type="EMBL" id="GLC26191.1"/>
    </source>
</evidence>
<dbReference type="GO" id="GO:0016020">
    <property type="term" value="C:membrane"/>
    <property type="evidence" value="ECO:0007669"/>
    <property type="project" value="TreeGrafter"/>
</dbReference>
<gene>
    <name evidence="5" type="ORF">rosag_27040</name>
</gene>
<dbReference type="PIRSF" id="PIRSF000126">
    <property type="entry name" value="11-beta-HSD1"/>
    <property type="match status" value="1"/>
</dbReference>
<evidence type="ECO:0000256" key="2">
    <source>
        <dbReference type="ARBA" id="ARBA00023002"/>
    </source>
</evidence>
<dbReference type="RefSeq" id="WP_284350650.1">
    <property type="nucleotide sequence ID" value="NZ_BRXS01000004.1"/>
</dbReference>
<comment type="caution">
    <text evidence="5">The sequence shown here is derived from an EMBL/GenBank/DDBJ whole genome shotgun (WGS) entry which is preliminary data.</text>
</comment>
<dbReference type="Gene3D" id="3.40.50.720">
    <property type="entry name" value="NAD(P)-binding Rossmann-like Domain"/>
    <property type="match status" value="1"/>
</dbReference>
<dbReference type="PRINTS" id="PR00080">
    <property type="entry name" value="SDRFAMILY"/>
</dbReference>
<feature type="domain" description="Ketoreductase" evidence="4">
    <location>
        <begin position="2"/>
        <end position="187"/>
    </location>
</feature>
<evidence type="ECO:0000259" key="4">
    <source>
        <dbReference type="SMART" id="SM00822"/>
    </source>
</evidence>
<name>A0AA37QAP4_9BACT</name>
<dbReference type="PROSITE" id="PS00061">
    <property type="entry name" value="ADH_SHORT"/>
    <property type="match status" value="1"/>
</dbReference>
<evidence type="ECO:0000256" key="1">
    <source>
        <dbReference type="ARBA" id="ARBA00006484"/>
    </source>
</evidence>
<keyword evidence="2" id="KW-0560">Oxidoreductase</keyword>
<accession>A0AA37QAP4</accession>
<dbReference type="InterPro" id="IPR020904">
    <property type="entry name" value="Sc_DH/Rdtase_CS"/>
</dbReference>
<dbReference type="SUPFAM" id="SSF51735">
    <property type="entry name" value="NAD(P)-binding Rossmann-fold domains"/>
    <property type="match status" value="1"/>
</dbReference>
<dbReference type="PRINTS" id="PR00081">
    <property type="entry name" value="GDHRDH"/>
</dbReference>
<dbReference type="InterPro" id="IPR057326">
    <property type="entry name" value="KR_dom"/>
</dbReference>
<keyword evidence="6" id="KW-1185">Reference proteome</keyword>
<sequence>MPTALVTGASRGIGRAIARRLAATHDIVAVARSGDELQALADEIAREGGRCRAIPLDVTDAGAVHAALDGLEVDVLVNNAGIGVLKPFLELTPDEWRRMVDVNFNALFHVTRAVLPGMVAREAGHVVIIGSIAGRSAFVGGTCYAATKHAVMGFAESLMLEVRDAGVKVSVVSPGSVATDFSPPRARDVAWQLLPEDVAESVAHLVATPPGVLVHRLEVRALSPKRPRG</sequence>
<dbReference type="CDD" id="cd05233">
    <property type="entry name" value="SDR_c"/>
    <property type="match status" value="1"/>
</dbReference>
<dbReference type="Pfam" id="PF00106">
    <property type="entry name" value="adh_short"/>
    <property type="match status" value="1"/>
</dbReference>
<dbReference type="SMART" id="SM00822">
    <property type="entry name" value="PKS_KR"/>
    <property type="match status" value="1"/>
</dbReference>
<reference evidence="5" key="1">
    <citation type="submission" date="2022-08" db="EMBL/GenBank/DDBJ databases">
        <title>Draft genome sequencing of Roseisolibacter agri AW1220.</title>
        <authorList>
            <person name="Tobiishi Y."/>
            <person name="Tonouchi A."/>
        </authorList>
    </citation>
    <scope>NUCLEOTIDE SEQUENCE</scope>
    <source>
        <strain evidence="5">AW1220</strain>
    </source>
</reference>